<protein>
    <recommendedName>
        <fullName evidence="4">Fimbrillin family protein</fullName>
    </recommendedName>
</protein>
<reference evidence="2 3" key="1">
    <citation type="submission" date="2016-06" db="EMBL/GenBank/DDBJ databases">
        <title>Revisiting the taxonomy of the Elizabethkingia Genus based on Whole-Genome Sequencing, Optical Mapping, and MALDI-TOF.</title>
        <authorList>
            <person name="Nicholson A.C."/>
        </authorList>
    </citation>
    <scope>NUCLEOTIDE SEQUENCE [LARGE SCALE GENOMIC DNA]</scope>
    <source>
        <strain evidence="2 3">G4070</strain>
    </source>
</reference>
<evidence type="ECO:0008006" key="4">
    <source>
        <dbReference type="Google" id="ProtNLM"/>
    </source>
</evidence>
<gene>
    <name evidence="2" type="ORF">BAZ10_12175</name>
</gene>
<organism evidence="2 3">
    <name type="scientific">Elizabethkingia occulta</name>
    <dbReference type="NCBI Taxonomy" id="1867263"/>
    <lineage>
        <taxon>Bacteria</taxon>
        <taxon>Pseudomonadati</taxon>
        <taxon>Bacteroidota</taxon>
        <taxon>Flavobacteriia</taxon>
        <taxon>Flavobacteriales</taxon>
        <taxon>Weeksellaceae</taxon>
        <taxon>Elizabethkingia</taxon>
    </lineage>
</organism>
<dbReference type="EMBL" id="MAHX01000021">
    <property type="protein sequence ID" value="OPC61211.1"/>
    <property type="molecule type" value="Genomic_DNA"/>
</dbReference>
<evidence type="ECO:0000313" key="2">
    <source>
        <dbReference type="EMBL" id="OPC61211.1"/>
    </source>
</evidence>
<sequence length="501" mass="53976">MKIRQHSAGILLLAILLATTACRSTDNTLDTSANSGIKGQYNVKINLSGADDDVEEPEKQASISTSSGSSKAVQTQTIPFDDNYSITATLVPVTPSLSNKAIASVNPMAATEIGAGIRYKILVYDKNEKLVDQKEFGYKKNETDGFLLDGDQTYTFVAFSVNSTLAADTPVVTNPESLSTAKLSNISKDLMYFKRTMTVTGNAPNTLDVILKHQFSRITTNIDASQVESTGIITKVDTPTYTGGNAAGELSFKNDLQLSYTGTGNVPFTFPTINQSKITSNAAIVIGNTTNGGLFSIKNIIIDGTSKNNVQFSNLKITPKSNYNLNLKLTPCTKFNMNPTPFDQDASLPNNSKYFGFNGTPDRFIVDFTYVDNSFSFIVNGTRITADEIQFDGQSGTVNIQFPNGNKWGQSGGIPAIYNIAADSPTAPVIRVIIDKNGNTTFYGKRQSGDLILEPLTYTGTGGVKKITWTTGYNEVYISQVASGPTRIKGTGYGKQITTCP</sequence>
<evidence type="ECO:0000256" key="1">
    <source>
        <dbReference type="SAM" id="SignalP"/>
    </source>
</evidence>
<feature type="signal peptide" evidence="1">
    <location>
        <begin position="1"/>
        <end position="23"/>
    </location>
</feature>
<dbReference type="Proteomes" id="UP000190813">
    <property type="component" value="Unassembled WGS sequence"/>
</dbReference>
<comment type="caution">
    <text evidence="2">The sequence shown here is derived from an EMBL/GenBank/DDBJ whole genome shotgun (WGS) entry which is preliminary data.</text>
</comment>
<proteinExistence type="predicted"/>
<keyword evidence="1" id="KW-0732">Signal</keyword>
<accession>A0A1T3MAB3</accession>
<keyword evidence="3" id="KW-1185">Reference proteome</keyword>
<dbReference type="RefSeq" id="WP_078773259.1">
    <property type="nucleotide sequence ID" value="NZ_CBCSBR010000028.1"/>
</dbReference>
<feature type="chain" id="PRO_5013272994" description="Fimbrillin family protein" evidence="1">
    <location>
        <begin position="24"/>
        <end position="501"/>
    </location>
</feature>
<dbReference type="PROSITE" id="PS51257">
    <property type="entry name" value="PROKAR_LIPOPROTEIN"/>
    <property type="match status" value="1"/>
</dbReference>
<evidence type="ECO:0000313" key="3">
    <source>
        <dbReference type="Proteomes" id="UP000190813"/>
    </source>
</evidence>
<name>A0A1T3MAB3_9FLAO</name>
<dbReference type="AlphaFoldDB" id="A0A1T3MAB3"/>